<evidence type="ECO:0000313" key="9">
    <source>
        <dbReference type="Proteomes" id="UP001209701"/>
    </source>
</evidence>
<gene>
    <name evidence="8" type="ORF">LNV07_07630</name>
</gene>
<dbReference type="RefSeq" id="WP_263570590.1">
    <property type="nucleotide sequence ID" value="NZ_JAJIRN010000003.1"/>
</dbReference>
<dbReference type="Gene3D" id="3.30.450.20">
    <property type="entry name" value="PAS domain"/>
    <property type="match status" value="1"/>
</dbReference>
<dbReference type="EMBL" id="JAJIRN010000003">
    <property type="protein sequence ID" value="MCV2367965.1"/>
    <property type="molecule type" value="Genomic_DNA"/>
</dbReference>
<evidence type="ECO:0000259" key="7">
    <source>
        <dbReference type="SMART" id="SM01049"/>
    </source>
</evidence>
<protein>
    <submittedName>
        <fullName evidence="8">Cache domain-containing protein</fullName>
    </submittedName>
</protein>
<keyword evidence="9" id="KW-1185">Reference proteome</keyword>
<evidence type="ECO:0000256" key="6">
    <source>
        <dbReference type="SAM" id="SignalP"/>
    </source>
</evidence>
<organism evidence="8 9">
    <name type="scientific">Roseateles oligotrophus</name>
    <dbReference type="NCBI Taxonomy" id="1769250"/>
    <lineage>
        <taxon>Bacteria</taxon>
        <taxon>Pseudomonadati</taxon>
        <taxon>Pseudomonadota</taxon>
        <taxon>Betaproteobacteria</taxon>
        <taxon>Burkholderiales</taxon>
        <taxon>Sphaerotilaceae</taxon>
        <taxon>Roseateles</taxon>
    </lineage>
</organism>
<keyword evidence="4" id="KW-1133">Transmembrane helix</keyword>
<evidence type="ECO:0000256" key="2">
    <source>
        <dbReference type="ARBA" id="ARBA00022475"/>
    </source>
</evidence>
<dbReference type="SMART" id="SM01049">
    <property type="entry name" value="Cache_2"/>
    <property type="match status" value="1"/>
</dbReference>
<comment type="subcellular location">
    <subcellularLocation>
        <location evidence="1">Cell membrane</location>
        <topology evidence="1">Multi-pass membrane protein</topology>
    </subcellularLocation>
</comment>
<feature type="chain" id="PRO_5045524683" evidence="6">
    <location>
        <begin position="43"/>
        <end position="176"/>
    </location>
</feature>
<proteinExistence type="predicted"/>
<feature type="domain" description="Single Cache" evidence="7">
    <location>
        <begin position="22"/>
        <end position="126"/>
    </location>
</feature>
<feature type="signal peptide" evidence="6">
    <location>
        <begin position="1"/>
        <end position="42"/>
    </location>
</feature>
<evidence type="ECO:0000256" key="5">
    <source>
        <dbReference type="ARBA" id="ARBA00023136"/>
    </source>
</evidence>
<keyword evidence="6" id="KW-0732">Signal</keyword>
<dbReference type="InterPro" id="IPR033480">
    <property type="entry name" value="sCache_2"/>
</dbReference>
<comment type="caution">
    <text evidence="8">The sequence shown here is derived from an EMBL/GenBank/DDBJ whole genome shotgun (WGS) entry which is preliminary data.</text>
</comment>
<evidence type="ECO:0000256" key="4">
    <source>
        <dbReference type="ARBA" id="ARBA00022989"/>
    </source>
</evidence>
<evidence type="ECO:0000256" key="1">
    <source>
        <dbReference type="ARBA" id="ARBA00004651"/>
    </source>
</evidence>
<reference evidence="8 9" key="1">
    <citation type="submission" date="2021-11" db="EMBL/GenBank/DDBJ databases">
        <authorList>
            <person name="Liang Q."/>
            <person name="Mou H."/>
            <person name="Liu Z."/>
        </authorList>
    </citation>
    <scope>NUCLEOTIDE SEQUENCE [LARGE SCALE GENOMIC DNA]</scope>
    <source>
        <strain evidence="8 9">CHU3</strain>
    </source>
</reference>
<keyword evidence="2" id="KW-1003">Cell membrane</keyword>
<evidence type="ECO:0000313" key="8">
    <source>
        <dbReference type="EMBL" id="MCV2367965.1"/>
    </source>
</evidence>
<keyword evidence="5" id="KW-0472">Membrane</keyword>
<dbReference type="Proteomes" id="UP001209701">
    <property type="component" value="Unassembled WGS sequence"/>
</dbReference>
<name>A0ABT2YD46_9BURK</name>
<keyword evidence="3" id="KW-0812">Transmembrane</keyword>
<accession>A0ABT2YD46</accession>
<dbReference type="Pfam" id="PF17200">
    <property type="entry name" value="sCache_2"/>
    <property type="match status" value="1"/>
</dbReference>
<evidence type="ECO:0000256" key="3">
    <source>
        <dbReference type="ARBA" id="ARBA00022692"/>
    </source>
</evidence>
<sequence length="176" mass="19512">MTLLLSCSRLLKRGFAMNSLRRSVLVSALGLGLSNISTLALAQAPARASKEEAVAMVKKAVAFYKANGRDKTFAEVSDQSGQFRDRELFVVVMDAKANVLAHGALKKMIGANIMDLKDVNGVMIIRSMFKAVEKANSGWSDEYLFLNPLSKAMEPKLSYVEKFEDMLFFCGYHFLK</sequence>